<dbReference type="RefSeq" id="WP_110396363.1">
    <property type="nucleotide sequence ID" value="NZ_JBHUHB010000001.1"/>
</dbReference>
<feature type="binding site" evidence="7">
    <location>
        <begin position="202"/>
        <end position="209"/>
    </location>
    <ligand>
        <name>GTP</name>
        <dbReference type="ChEBI" id="CHEBI:37565"/>
    </ligand>
</feature>
<dbReference type="InterPro" id="IPR006073">
    <property type="entry name" value="GTP-bd"/>
</dbReference>
<feature type="binding site" evidence="8">
    <location>
        <position position="209"/>
    </location>
    <ligand>
        <name>Mg(2+)</name>
        <dbReference type="ChEBI" id="CHEBI:18420"/>
    </ligand>
</feature>
<protein>
    <recommendedName>
        <fullName evidence="6">GTPase HflX</fullName>
    </recommendedName>
    <alternativeName>
        <fullName evidence="6">GTP-binding protein HflX</fullName>
    </alternativeName>
</protein>
<evidence type="ECO:0000313" key="11">
    <source>
        <dbReference type="Proteomes" id="UP000247978"/>
    </source>
</evidence>
<feature type="binding site" evidence="7">
    <location>
        <begin position="227"/>
        <end position="231"/>
    </location>
    <ligand>
        <name>GTP</name>
        <dbReference type="ChEBI" id="CHEBI:37565"/>
    </ligand>
</feature>
<keyword evidence="3 6" id="KW-0547">Nucleotide-binding</keyword>
<comment type="cofactor">
    <cofactor evidence="8">
        <name>Mg(2+)</name>
        <dbReference type="ChEBI" id="CHEBI:18420"/>
    </cofactor>
</comment>
<evidence type="ECO:0000256" key="4">
    <source>
        <dbReference type="ARBA" id="ARBA00022842"/>
    </source>
</evidence>
<dbReference type="HAMAP" id="MF_00900">
    <property type="entry name" value="GTPase_HflX"/>
    <property type="match status" value="1"/>
</dbReference>
<dbReference type="AlphaFoldDB" id="A0A2V3VTM7"/>
<dbReference type="Proteomes" id="UP000247978">
    <property type="component" value="Unassembled WGS sequence"/>
</dbReference>
<dbReference type="InterPro" id="IPR016496">
    <property type="entry name" value="GTPase_HflX"/>
</dbReference>
<dbReference type="GO" id="GO:0005737">
    <property type="term" value="C:cytoplasm"/>
    <property type="evidence" value="ECO:0007669"/>
    <property type="project" value="UniProtKB-SubCell"/>
</dbReference>
<dbReference type="CDD" id="cd01878">
    <property type="entry name" value="HflX"/>
    <property type="match status" value="1"/>
</dbReference>
<keyword evidence="11" id="KW-1185">Reference proteome</keyword>
<dbReference type="SUPFAM" id="SSF52540">
    <property type="entry name" value="P-loop containing nucleoside triphosphate hydrolases"/>
    <property type="match status" value="1"/>
</dbReference>
<evidence type="ECO:0000256" key="1">
    <source>
        <dbReference type="ARBA" id="ARBA00022490"/>
    </source>
</evidence>
<comment type="similarity">
    <text evidence="6">Belongs to the TRAFAC class OBG-HflX-like GTPase superfamily. HflX GTPase family.</text>
</comment>
<dbReference type="InterPro" id="IPR032305">
    <property type="entry name" value="GTP-bd_M"/>
</dbReference>
<evidence type="ECO:0000256" key="3">
    <source>
        <dbReference type="ARBA" id="ARBA00022741"/>
    </source>
</evidence>
<comment type="subcellular location">
    <subcellularLocation>
        <location evidence="6">Cytoplasm</location>
    </subcellularLocation>
    <text evidence="6">May associate with membranes.</text>
</comment>
<sequence>MTKENVLIIAVKKGSETDDHFQSSVQEIKSLSYTAGGNVVEIVTQNRVQIHPVTYVGEGKLEEVKQRIIQLDIELVIANDELSPGQLRNLNDHFGIRVIDRSQLILDIFASRAKTKEGQLQVELAQLEYTLPRLHGMGLVMSRLGGGIGTRGPGETKLETDQRHIRRRIDDIKRRLKDVVKQREQYRKRRKLNQVFQIAIVGYTNAGKSTIFNRLTNESALEEDLLFATLDPLTRQIHLPSGFKVLLTDTVGFLQDLPTSLIAAFKSTLEEVREADFLLHVVDASHEGNEEQQNTVMQILRELDAHTIPMLTVYNKSDLLQEDFIPLHHPYIVMSAYDEKDQETLVLKIEEVLKQEWDQYSISLKPDKGRLMNQLGTHTIVTRKQYNENKNQYDLEGFIPQIHPLQSMVKEQDNVDDK</sequence>
<dbReference type="FunFam" id="3.40.50.11060:FF:000001">
    <property type="entry name" value="GTPase HflX"/>
    <property type="match status" value="1"/>
</dbReference>
<dbReference type="GO" id="GO:0005525">
    <property type="term" value="F:GTP binding"/>
    <property type="evidence" value="ECO:0007669"/>
    <property type="project" value="UniProtKB-UniRule"/>
</dbReference>
<dbReference type="OrthoDB" id="9812272at2"/>
<dbReference type="InterPro" id="IPR030394">
    <property type="entry name" value="G_HFLX_dom"/>
</dbReference>
<dbReference type="PIRSF" id="PIRSF006809">
    <property type="entry name" value="GTP-binding_hflX_prd"/>
    <property type="match status" value="1"/>
</dbReference>
<comment type="caution">
    <text evidence="10">The sequence shown here is derived from an EMBL/GenBank/DDBJ whole genome shotgun (WGS) entry which is preliminary data.</text>
</comment>
<dbReference type="InterPro" id="IPR042108">
    <property type="entry name" value="GTPase_HflX_N_sf"/>
</dbReference>
<dbReference type="PROSITE" id="PS51705">
    <property type="entry name" value="G_HFLX"/>
    <property type="match status" value="1"/>
</dbReference>
<keyword evidence="2 8" id="KW-0479">Metal-binding</keyword>
<dbReference type="PRINTS" id="PR00326">
    <property type="entry name" value="GTP1OBG"/>
</dbReference>
<dbReference type="Gene3D" id="3.40.50.300">
    <property type="entry name" value="P-loop containing nucleotide triphosphate hydrolases"/>
    <property type="match status" value="1"/>
</dbReference>
<dbReference type="GO" id="GO:0046872">
    <property type="term" value="F:metal ion binding"/>
    <property type="evidence" value="ECO:0007669"/>
    <property type="project" value="UniProtKB-KW"/>
</dbReference>
<feature type="binding site" evidence="8">
    <location>
        <position position="229"/>
    </location>
    <ligand>
        <name>Mg(2+)</name>
        <dbReference type="ChEBI" id="CHEBI:18420"/>
    </ligand>
</feature>
<dbReference type="PANTHER" id="PTHR10229">
    <property type="entry name" value="GTP-BINDING PROTEIN HFLX"/>
    <property type="match status" value="1"/>
</dbReference>
<evidence type="ECO:0000256" key="6">
    <source>
        <dbReference type="HAMAP-Rule" id="MF_00900"/>
    </source>
</evidence>
<keyword evidence="4 8" id="KW-0460">Magnesium</keyword>
<dbReference type="EMBL" id="QJJQ01000012">
    <property type="protein sequence ID" value="PXW85096.1"/>
    <property type="molecule type" value="Genomic_DNA"/>
</dbReference>
<feature type="binding site" evidence="7">
    <location>
        <begin position="249"/>
        <end position="252"/>
    </location>
    <ligand>
        <name>GTP</name>
        <dbReference type="ChEBI" id="CHEBI:37565"/>
    </ligand>
</feature>
<dbReference type="Gene3D" id="3.40.50.11060">
    <property type="entry name" value="GTPase HflX, N-terminal domain"/>
    <property type="match status" value="1"/>
</dbReference>
<dbReference type="PANTHER" id="PTHR10229:SF0">
    <property type="entry name" value="GTP-BINDING PROTEIN 6-RELATED"/>
    <property type="match status" value="1"/>
</dbReference>
<dbReference type="Pfam" id="PF16360">
    <property type="entry name" value="GTP-bdg_M"/>
    <property type="match status" value="1"/>
</dbReference>
<accession>A0A2V3VTM7</accession>
<feature type="binding site" evidence="7">
    <location>
        <begin position="315"/>
        <end position="318"/>
    </location>
    <ligand>
        <name>GTP</name>
        <dbReference type="ChEBI" id="CHEBI:37565"/>
    </ligand>
</feature>
<feature type="binding site" evidence="7">
    <location>
        <begin position="335"/>
        <end position="337"/>
    </location>
    <ligand>
        <name>GTP</name>
        <dbReference type="ChEBI" id="CHEBI:37565"/>
    </ligand>
</feature>
<evidence type="ECO:0000256" key="7">
    <source>
        <dbReference type="PIRSR" id="PIRSR006809-1"/>
    </source>
</evidence>
<evidence type="ECO:0000313" key="10">
    <source>
        <dbReference type="EMBL" id="PXW85096.1"/>
    </source>
</evidence>
<dbReference type="InterPro" id="IPR027417">
    <property type="entry name" value="P-loop_NTPase"/>
</dbReference>
<evidence type="ECO:0000256" key="5">
    <source>
        <dbReference type="ARBA" id="ARBA00023134"/>
    </source>
</evidence>
<evidence type="ECO:0000259" key="9">
    <source>
        <dbReference type="PROSITE" id="PS51705"/>
    </source>
</evidence>
<dbReference type="Pfam" id="PF01926">
    <property type="entry name" value="MMR_HSR1"/>
    <property type="match status" value="1"/>
</dbReference>
<organism evidence="10 11">
    <name type="scientific">Pseudogracilibacillus auburnensis</name>
    <dbReference type="NCBI Taxonomy" id="1494959"/>
    <lineage>
        <taxon>Bacteria</taxon>
        <taxon>Bacillati</taxon>
        <taxon>Bacillota</taxon>
        <taxon>Bacilli</taxon>
        <taxon>Bacillales</taxon>
        <taxon>Bacillaceae</taxon>
        <taxon>Pseudogracilibacillus</taxon>
    </lineage>
</organism>
<keyword evidence="5 6" id="KW-0342">GTP-binding</keyword>
<dbReference type="GO" id="GO:0003924">
    <property type="term" value="F:GTPase activity"/>
    <property type="evidence" value="ECO:0007669"/>
    <property type="project" value="UniProtKB-UniRule"/>
</dbReference>
<gene>
    <name evidence="6" type="primary">hflX</name>
    <name evidence="10" type="ORF">DFR56_11274</name>
</gene>
<name>A0A2V3VTM7_9BACI</name>
<proteinExistence type="inferred from homology"/>
<comment type="function">
    <text evidence="6">GTPase that associates with the 50S ribosomal subunit and may have a role during protein synthesis or ribosome biogenesis.</text>
</comment>
<evidence type="ECO:0000256" key="8">
    <source>
        <dbReference type="PIRSR" id="PIRSR006809-2"/>
    </source>
</evidence>
<dbReference type="NCBIfam" id="TIGR03156">
    <property type="entry name" value="GTP_HflX"/>
    <property type="match status" value="1"/>
</dbReference>
<evidence type="ECO:0000256" key="2">
    <source>
        <dbReference type="ARBA" id="ARBA00022723"/>
    </source>
</evidence>
<reference evidence="10 11" key="1">
    <citation type="submission" date="2018-05" db="EMBL/GenBank/DDBJ databases">
        <title>Genomic Encyclopedia of Type Strains, Phase IV (KMG-IV): sequencing the most valuable type-strain genomes for metagenomic binning, comparative biology and taxonomic classification.</title>
        <authorList>
            <person name="Goeker M."/>
        </authorList>
    </citation>
    <scope>NUCLEOTIDE SEQUENCE [LARGE SCALE GENOMIC DNA]</scope>
    <source>
        <strain evidence="10 11">DSM 28556</strain>
    </source>
</reference>
<dbReference type="GO" id="GO:0043022">
    <property type="term" value="F:ribosome binding"/>
    <property type="evidence" value="ECO:0007669"/>
    <property type="project" value="TreeGrafter"/>
</dbReference>
<comment type="subunit">
    <text evidence="6">Monomer. Associates with the 50S ribosomal subunit.</text>
</comment>
<dbReference type="Pfam" id="PF13167">
    <property type="entry name" value="GTP-bdg_N"/>
    <property type="match status" value="1"/>
</dbReference>
<dbReference type="Gene3D" id="6.10.250.2860">
    <property type="match status" value="1"/>
</dbReference>
<dbReference type="InterPro" id="IPR025121">
    <property type="entry name" value="GTPase_HflX_N"/>
</dbReference>
<feature type="domain" description="Hflx-type G" evidence="9">
    <location>
        <begin position="196"/>
        <end position="357"/>
    </location>
</feature>
<keyword evidence="1 6" id="KW-0963">Cytoplasm</keyword>